<keyword evidence="1" id="KW-0732">Signal</keyword>
<proteinExistence type="predicted"/>
<evidence type="ECO:0000313" key="3">
    <source>
        <dbReference type="Proteomes" id="UP000178444"/>
    </source>
</evidence>
<evidence type="ECO:0000256" key="1">
    <source>
        <dbReference type="SAM" id="SignalP"/>
    </source>
</evidence>
<dbReference type="EMBL" id="MGKO01000006">
    <property type="protein sequence ID" value="OGN27851.1"/>
    <property type="molecule type" value="Genomic_DNA"/>
</dbReference>
<feature type="chain" id="PRO_5009535659" evidence="1">
    <location>
        <begin position="42"/>
        <end position="1167"/>
    </location>
</feature>
<feature type="signal peptide" evidence="1">
    <location>
        <begin position="1"/>
        <end position="41"/>
    </location>
</feature>
<comment type="caution">
    <text evidence="2">The sequence shown here is derived from an EMBL/GenBank/DDBJ whole genome shotgun (WGS) entry which is preliminary data.</text>
</comment>
<dbReference type="AlphaFoldDB" id="A0A1F8GRC0"/>
<dbReference type="Proteomes" id="UP000178444">
    <property type="component" value="Unassembled WGS sequence"/>
</dbReference>
<organism evidence="2 3">
    <name type="scientific">Candidatus Yanofskybacteria bacterium RIFCSPLOWO2_01_FULL_49_17</name>
    <dbReference type="NCBI Taxonomy" id="1802700"/>
    <lineage>
        <taxon>Bacteria</taxon>
        <taxon>Candidatus Yanofskyibacteriota</taxon>
    </lineage>
</organism>
<accession>A0A1F8GRC0</accession>
<sequence length="1167" mass="119556">MSKSLNGVSNALSKTVASLTSIATVLSLSGFAALAPLGAIAATPSDYGLTEGDTISAAGSDDPDVYIVNEQGYKRLFLSPQIFNLYGHLGGFAAVKNVASATRDAFPTSGLFRVDGDEKVYGLETTGEDVASLHWVNTSGAQAVADDPNFFKKVFVINAAEFALYSVGSNYTSVSQVPAYARGGSVSTSTPVASPLSVGISSDNPASNTLIAGQASADLAHFAFTGSGTVTTLVLNRVGVSADTTLSNVYLYNGSKRLTDSATVSQGKITFSDTGGLFTVSGSANISVKADIASSTSGQTVGVQLASFNGNAVSLSGNLMTIATAPSNFATVAVGAPTPAGTSADVTLDPQNDYNMWQSSITVGNQDVWLKSLQLRVIGSVVIGDLRNFRLYVDGVQAGSAVALQDANGYLVFDLGSGVKMTAGTRQIKLIGDVIGGSNKKFTISLRQKPDIYVVDSQYGQAVLATGTFPASAPNATYEQSINVGTITITKANDSPSGDVVATATGVKLVTYKFEAFGEPLKFENLRASFTAGGTDINSLMSLRNGAIYADGNQIGSLASLCEDSVATTASCSAGTAYTEYNLGSSLIVTPGTPRIVDVRADIYDNTGTNNASANDTIIAQIIAGSSNVQRVKSLGYFGNTAPTVGSTLTIKTGSFTVSKYTGYANQSIVTPQTQYKFGSYNLTAATSENVNVNAINLDVSNQNNTGAFQAADMTNVFLKIYNDAGSLVLTTTPKSTISGTASNSYSLSFTIPKTKVWRVDAYADIGSSTGTANMVSNLGASGLTTDSSTSTTADDAAGQTITSATGSLVLNNGSIPANKVIQGGQQAAVYSFTLAPQYDNFTLDDAVFKLSSTVASSSNAVGTAYLKENGVVVSSANIGNPGVSNSLSFLGVNRSIPLSGGTKTYTVDVLFSNIGPSYGTDTGGLVLVQLSHLKYRNGAGTITTSVVSTSTYQGNSNYVVSGYPSFAKATGSDAMPSTLLASGTQTLFKQKVTANGGAITWRKVAFTVTATANPTIAGSGWQLWENGVNITSTASTSALSGYGYATASHNFNVASAGTGTVAFVFANERSVAAGTSTILELRGNVGGANVAGDSIVTSIANPSGSTFATAAIATSFSPNDGWGSDVNPSFLWSDSSAPSHNTDGTTGDWMGDGLLTGLAVTDVLSK</sequence>
<gene>
    <name evidence="2" type="ORF">A2941_00685</name>
</gene>
<name>A0A1F8GRC0_9BACT</name>
<evidence type="ECO:0000313" key="2">
    <source>
        <dbReference type="EMBL" id="OGN27851.1"/>
    </source>
</evidence>
<protein>
    <submittedName>
        <fullName evidence="2">Uncharacterized protein</fullName>
    </submittedName>
</protein>
<reference evidence="2 3" key="1">
    <citation type="journal article" date="2016" name="Nat. Commun.">
        <title>Thousands of microbial genomes shed light on interconnected biogeochemical processes in an aquifer system.</title>
        <authorList>
            <person name="Anantharaman K."/>
            <person name="Brown C.T."/>
            <person name="Hug L.A."/>
            <person name="Sharon I."/>
            <person name="Castelle C.J."/>
            <person name="Probst A.J."/>
            <person name="Thomas B.C."/>
            <person name="Singh A."/>
            <person name="Wilkins M.J."/>
            <person name="Karaoz U."/>
            <person name="Brodie E.L."/>
            <person name="Williams K.H."/>
            <person name="Hubbard S.S."/>
            <person name="Banfield J.F."/>
        </authorList>
    </citation>
    <scope>NUCLEOTIDE SEQUENCE [LARGE SCALE GENOMIC DNA]</scope>
</reference>